<dbReference type="SMART" id="SM00530">
    <property type="entry name" value="HTH_XRE"/>
    <property type="match status" value="1"/>
</dbReference>
<feature type="compositionally biased region" description="Basic and acidic residues" evidence="2">
    <location>
        <begin position="128"/>
        <end position="146"/>
    </location>
</feature>
<dbReference type="PATRIC" id="fig|518642.7.peg.2292"/>
<dbReference type="PANTHER" id="PTHR46797">
    <property type="entry name" value="HTH-TYPE TRANSCRIPTIONAL REGULATOR"/>
    <property type="match status" value="1"/>
</dbReference>
<feature type="compositionally biased region" description="Basic and acidic residues" evidence="2">
    <location>
        <begin position="156"/>
        <end position="168"/>
    </location>
</feature>
<evidence type="ECO:0000256" key="2">
    <source>
        <dbReference type="SAM" id="MobiDB-lite"/>
    </source>
</evidence>
<comment type="caution">
    <text evidence="4">The sequence shown here is derived from an EMBL/GenBank/DDBJ whole genome shotgun (WGS) entry which is preliminary data.</text>
</comment>
<dbReference type="RefSeq" id="WP_070199383.1">
    <property type="nucleotide sequence ID" value="NZ_LJGZ01000004.1"/>
</dbReference>
<evidence type="ECO:0000313" key="5">
    <source>
        <dbReference type="Proteomes" id="UP000175971"/>
    </source>
</evidence>
<dbReference type="AlphaFoldDB" id="A0A1E7M1L4"/>
<dbReference type="CDD" id="cd00093">
    <property type="entry name" value="HTH_XRE"/>
    <property type="match status" value="1"/>
</dbReference>
<dbReference type="Gene3D" id="1.10.260.40">
    <property type="entry name" value="lambda repressor-like DNA-binding domains"/>
    <property type="match status" value="1"/>
</dbReference>
<feature type="domain" description="HTH cro/C1-type" evidence="3">
    <location>
        <begin position="13"/>
        <end position="67"/>
    </location>
</feature>
<evidence type="ECO:0000313" key="4">
    <source>
        <dbReference type="EMBL" id="OEV22324.1"/>
    </source>
</evidence>
<protein>
    <submittedName>
        <fullName evidence="4">DNA-binding protein</fullName>
    </submittedName>
</protein>
<evidence type="ECO:0000256" key="1">
    <source>
        <dbReference type="ARBA" id="ARBA00023125"/>
    </source>
</evidence>
<accession>A0A1E7M1L4</accession>
<dbReference type="SUPFAM" id="SSF47413">
    <property type="entry name" value="lambda repressor-like DNA-binding domains"/>
    <property type="match status" value="1"/>
</dbReference>
<dbReference type="InterPro" id="IPR050807">
    <property type="entry name" value="TransReg_Diox_bact_type"/>
</dbReference>
<dbReference type="GO" id="GO:0005829">
    <property type="term" value="C:cytosol"/>
    <property type="evidence" value="ECO:0007669"/>
    <property type="project" value="TreeGrafter"/>
</dbReference>
<dbReference type="Pfam" id="PF01381">
    <property type="entry name" value="HTH_3"/>
    <property type="match status" value="1"/>
</dbReference>
<proteinExistence type="predicted"/>
<dbReference type="EMBL" id="LJGZ01000004">
    <property type="protein sequence ID" value="OEV22324.1"/>
    <property type="molecule type" value="Genomic_DNA"/>
</dbReference>
<reference evidence="4 5" key="1">
    <citation type="journal article" date="2016" name="Front. Microbiol.">
        <title>Comparative Genomics Analysis of Streptomyces Species Reveals Their Adaptation to the Marine Environment and Their Diversity at the Genomic Level.</title>
        <authorList>
            <person name="Tian X."/>
            <person name="Zhang Z."/>
            <person name="Yang T."/>
            <person name="Chen M."/>
            <person name="Li J."/>
            <person name="Chen F."/>
            <person name="Yang J."/>
            <person name="Li W."/>
            <person name="Zhang B."/>
            <person name="Zhang Z."/>
            <person name="Wu J."/>
            <person name="Zhang C."/>
            <person name="Long L."/>
            <person name="Xiao J."/>
        </authorList>
    </citation>
    <scope>NUCLEOTIDE SEQUENCE [LARGE SCALE GENOMIC DNA]</scope>
    <source>
        <strain evidence="4 5">SCSIO M10372</strain>
    </source>
</reference>
<dbReference type="PROSITE" id="PS50943">
    <property type="entry name" value="HTH_CROC1"/>
    <property type="match status" value="1"/>
</dbReference>
<gene>
    <name evidence="4" type="ORF">AN221_01300</name>
</gene>
<dbReference type="GO" id="GO:0003677">
    <property type="term" value="F:DNA binding"/>
    <property type="evidence" value="ECO:0007669"/>
    <property type="project" value="UniProtKB-KW"/>
</dbReference>
<dbReference type="InterPro" id="IPR001387">
    <property type="entry name" value="Cro/C1-type_HTH"/>
</dbReference>
<dbReference type="OrthoDB" id="70105at2"/>
<keyword evidence="5" id="KW-1185">Reference proteome</keyword>
<dbReference type="GO" id="GO:0003700">
    <property type="term" value="F:DNA-binding transcription factor activity"/>
    <property type="evidence" value="ECO:0007669"/>
    <property type="project" value="TreeGrafter"/>
</dbReference>
<keyword evidence="1 4" id="KW-0238">DNA-binding</keyword>
<name>A0A1E7M1L4_9ACTN</name>
<sequence length="168" mass="18394">MASLNVGNLGEYLREQRRAAQLSLRQLADAAGVSNPYLSQIERGLRKPSADVLQQVAKALRISAETLYVRAGILDEREREELETRAVILADPSINERQKNVLLQIYDSFRRENGFVPETDETGGTDETDGRPPVDGRPGADGRPGTDDAVGADPTLKADARKDDNPHS</sequence>
<dbReference type="Proteomes" id="UP000175971">
    <property type="component" value="Unassembled WGS sequence"/>
</dbReference>
<feature type="region of interest" description="Disordered" evidence="2">
    <location>
        <begin position="113"/>
        <end position="168"/>
    </location>
</feature>
<evidence type="ECO:0000259" key="3">
    <source>
        <dbReference type="PROSITE" id="PS50943"/>
    </source>
</evidence>
<dbReference type="InterPro" id="IPR010982">
    <property type="entry name" value="Lambda_DNA-bd_dom_sf"/>
</dbReference>
<organism evidence="4 5">
    <name type="scientific">Streptomyces nanshensis</name>
    <dbReference type="NCBI Taxonomy" id="518642"/>
    <lineage>
        <taxon>Bacteria</taxon>
        <taxon>Bacillati</taxon>
        <taxon>Actinomycetota</taxon>
        <taxon>Actinomycetes</taxon>
        <taxon>Kitasatosporales</taxon>
        <taxon>Streptomycetaceae</taxon>
        <taxon>Streptomyces</taxon>
    </lineage>
</organism>
<dbReference type="PANTHER" id="PTHR46797:SF1">
    <property type="entry name" value="METHYLPHOSPHONATE SYNTHASE"/>
    <property type="match status" value="1"/>
</dbReference>
<feature type="compositionally biased region" description="Acidic residues" evidence="2">
    <location>
        <begin position="118"/>
        <end position="127"/>
    </location>
</feature>